<accession>A0ABW5KCU7</accession>
<reference evidence="2" key="1">
    <citation type="journal article" date="2019" name="Int. J. Syst. Evol. Microbiol.">
        <title>The Global Catalogue of Microorganisms (GCM) 10K type strain sequencing project: providing services to taxonomists for standard genome sequencing and annotation.</title>
        <authorList>
            <consortium name="The Broad Institute Genomics Platform"/>
            <consortium name="The Broad Institute Genome Sequencing Center for Infectious Disease"/>
            <person name="Wu L."/>
            <person name="Ma J."/>
        </authorList>
    </citation>
    <scope>NUCLEOTIDE SEQUENCE [LARGE SCALE GENOMIC DNA]</scope>
    <source>
        <strain evidence="2">KCTC 42662</strain>
    </source>
</reference>
<protein>
    <submittedName>
        <fullName evidence="1">PmoA family protein</fullName>
    </submittedName>
</protein>
<dbReference type="PROSITE" id="PS51257">
    <property type="entry name" value="PROKAR_LIPOPROTEIN"/>
    <property type="match status" value="1"/>
</dbReference>
<keyword evidence="2" id="KW-1185">Reference proteome</keyword>
<evidence type="ECO:0000313" key="1">
    <source>
        <dbReference type="EMBL" id="MFD2546757.1"/>
    </source>
</evidence>
<dbReference type="InterPro" id="IPR029475">
    <property type="entry name" value="DUF6807"/>
</dbReference>
<dbReference type="Pfam" id="PF14100">
    <property type="entry name" value="DUF6807"/>
    <property type="match status" value="1"/>
</dbReference>
<evidence type="ECO:0000313" key="2">
    <source>
        <dbReference type="Proteomes" id="UP001597545"/>
    </source>
</evidence>
<comment type="caution">
    <text evidence="1">The sequence shown here is derived from an EMBL/GenBank/DDBJ whole genome shotgun (WGS) entry which is preliminary data.</text>
</comment>
<dbReference type="RefSeq" id="WP_380900860.1">
    <property type="nucleotide sequence ID" value="NZ_JBHUEG010000007.1"/>
</dbReference>
<sequence>MRANRSHLYHYLFMACLGWMMFFRTAVPCHGQVVDSLTVHVRLDSVLTIMKGTQSLLTYQFNTVFPPDGQDSSYKRSGFIHPLNTLSGRSLTRIQPKDHYHHYGIWNAWTHTLFEQDTIDFWNLKKKLGTVRFVKLKHHQAHSRHASYSVLHDHVVYQKDGTEKVAIHELQTVDVYLPSEDSNYYWVDLRIDMRCASDSPIQLLMYRYGGLGWRATESWDASNSELLTSEGDARSEADGSRVRWCAIQGVLSRNTYGGMAIFSNPKNYNHPEPIRTWDAQANNGQENVFLNFTPTRNRHWTLEPGKSYTLRYRFLIFDGKMSSEALHQHWKTYAEAKK</sequence>
<dbReference type="Proteomes" id="UP001597545">
    <property type="component" value="Unassembled WGS sequence"/>
</dbReference>
<dbReference type="EMBL" id="JBHULR010000003">
    <property type="protein sequence ID" value="MFD2546757.1"/>
    <property type="molecule type" value="Genomic_DNA"/>
</dbReference>
<proteinExistence type="predicted"/>
<organism evidence="1 2">
    <name type="scientific">Sphingobacterium suaedae</name>
    <dbReference type="NCBI Taxonomy" id="1686402"/>
    <lineage>
        <taxon>Bacteria</taxon>
        <taxon>Pseudomonadati</taxon>
        <taxon>Bacteroidota</taxon>
        <taxon>Sphingobacteriia</taxon>
        <taxon>Sphingobacteriales</taxon>
        <taxon>Sphingobacteriaceae</taxon>
        <taxon>Sphingobacterium</taxon>
    </lineage>
</organism>
<gene>
    <name evidence="1" type="ORF">ACFSR5_03750</name>
</gene>
<name>A0ABW5KCU7_9SPHI</name>